<dbReference type="Pfam" id="PF09314">
    <property type="entry name" value="DUF1972"/>
    <property type="match status" value="1"/>
</dbReference>
<evidence type="ECO:0000259" key="3">
    <source>
        <dbReference type="Pfam" id="PF09314"/>
    </source>
</evidence>
<feature type="domain" description="DUF1972" evidence="3">
    <location>
        <begin position="1"/>
        <end position="170"/>
    </location>
</feature>
<protein>
    <recommendedName>
        <fullName evidence="6">Alpha-D-GlcNAc alpha-1,2-L-rhamnosyltransferase</fullName>
    </recommendedName>
</protein>
<evidence type="ECO:0000256" key="1">
    <source>
        <dbReference type="ARBA" id="ARBA00022679"/>
    </source>
</evidence>
<dbReference type="PANTHER" id="PTHR46401:SF2">
    <property type="entry name" value="GLYCOSYLTRANSFERASE WBBK-RELATED"/>
    <property type="match status" value="1"/>
</dbReference>
<reference evidence="4 5" key="1">
    <citation type="submission" date="2019-03" db="EMBL/GenBank/DDBJ databases">
        <title>Single cell metagenomics reveals metabolic interactions within the superorganism composed of flagellate Streblomastix strix and complex community of Bacteroidetes bacteria on its surface.</title>
        <authorList>
            <person name="Treitli S.C."/>
            <person name="Kolisko M."/>
            <person name="Husnik F."/>
            <person name="Keeling P."/>
            <person name="Hampl V."/>
        </authorList>
    </citation>
    <scope>NUCLEOTIDE SEQUENCE [LARGE SCALE GENOMIC DNA]</scope>
    <source>
        <strain evidence="4">St1</strain>
    </source>
</reference>
<name>A0A5M8P6K9_9BACT</name>
<organism evidence="4 5">
    <name type="scientific">Candidatus Ordinivivax streblomastigis</name>
    <dbReference type="NCBI Taxonomy" id="2540710"/>
    <lineage>
        <taxon>Bacteria</taxon>
        <taxon>Pseudomonadati</taxon>
        <taxon>Bacteroidota</taxon>
        <taxon>Bacteroidia</taxon>
        <taxon>Bacteroidales</taxon>
        <taxon>Candidatus Ordinivivax</taxon>
    </lineage>
</organism>
<evidence type="ECO:0000259" key="2">
    <source>
        <dbReference type="Pfam" id="PF00534"/>
    </source>
</evidence>
<evidence type="ECO:0000313" key="4">
    <source>
        <dbReference type="EMBL" id="KAA6303780.1"/>
    </source>
</evidence>
<dbReference type="Gene3D" id="3.40.50.2000">
    <property type="entry name" value="Glycogen Phosphorylase B"/>
    <property type="match status" value="1"/>
</dbReference>
<evidence type="ECO:0008006" key="6">
    <source>
        <dbReference type="Google" id="ProtNLM"/>
    </source>
</evidence>
<dbReference type="GO" id="GO:0016757">
    <property type="term" value="F:glycosyltransferase activity"/>
    <property type="evidence" value="ECO:0007669"/>
    <property type="project" value="InterPro"/>
</dbReference>
<dbReference type="EMBL" id="SNRX01000001">
    <property type="protein sequence ID" value="KAA6303780.1"/>
    <property type="molecule type" value="Genomic_DNA"/>
</dbReference>
<dbReference type="Pfam" id="PF00534">
    <property type="entry name" value="Glycos_transf_1"/>
    <property type="match status" value="1"/>
</dbReference>
<dbReference type="SUPFAM" id="SSF53756">
    <property type="entry name" value="UDP-Glycosyltransferase/glycogen phosphorylase"/>
    <property type="match status" value="1"/>
</dbReference>
<dbReference type="InterPro" id="IPR015393">
    <property type="entry name" value="DUF1972"/>
</dbReference>
<keyword evidence="1" id="KW-0808">Transferase</keyword>
<sequence>MKKVAIIGTNGLPGNYGGWDQLVKHLTNNLRNDFEFVVYTNSSGMKEKIKEYQGTQLKYIPFKANGIQSIPYDICSLIHAAFYCDILFICGTSGCISLPFIKLINRNIVLNPDGQEWKRDKWSKFVKGFLKISESFGVRFAKTVIADNKKIQEYITSEYKKDSILIEYGGDQVMRVPLSPETEEKYGIKSQNYAFKVCRIEPENNIHLIIEAFRNIPDLPLVLMGNWNHSGYGKKLREENRNYKNLKLLDPVYEQKTLDELRSNCGLYVHGHSVGGTNPSLVEAMSLGLLIIAYDVEYNRETTENQALFFQDKDELLSVLSKVANHELDGSTIRAKMEEIAKRRYLWHIITQKYKEVFFLKK</sequence>
<dbReference type="GO" id="GO:0009103">
    <property type="term" value="P:lipopolysaccharide biosynthetic process"/>
    <property type="evidence" value="ECO:0007669"/>
    <property type="project" value="TreeGrafter"/>
</dbReference>
<dbReference type="AlphaFoldDB" id="A0A5M8P6K9"/>
<feature type="domain" description="Glycosyl transferase family 1" evidence="2">
    <location>
        <begin position="181"/>
        <end position="323"/>
    </location>
</feature>
<dbReference type="PANTHER" id="PTHR46401">
    <property type="entry name" value="GLYCOSYLTRANSFERASE WBBK-RELATED"/>
    <property type="match status" value="1"/>
</dbReference>
<comment type="caution">
    <text evidence="4">The sequence shown here is derived from an EMBL/GenBank/DDBJ whole genome shotgun (WGS) entry which is preliminary data.</text>
</comment>
<dbReference type="InterPro" id="IPR001296">
    <property type="entry name" value="Glyco_trans_1"/>
</dbReference>
<evidence type="ECO:0000313" key="5">
    <source>
        <dbReference type="Proteomes" id="UP000324575"/>
    </source>
</evidence>
<gene>
    <name evidence="4" type="ORF">EZS26_000331</name>
</gene>
<dbReference type="Proteomes" id="UP000324575">
    <property type="component" value="Unassembled WGS sequence"/>
</dbReference>
<accession>A0A5M8P6K9</accession>
<proteinExistence type="predicted"/>